<dbReference type="Pfam" id="PF07690">
    <property type="entry name" value="MFS_1"/>
    <property type="match status" value="1"/>
</dbReference>
<evidence type="ECO:0000256" key="1">
    <source>
        <dbReference type="ARBA" id="ARBA00004651"/>
    </source>
</evidence>
<keyword evidence="3 5" id="KW-1133">Transmembrane helix</keyword>
<feature type="transmembrane region" description="Helical" evidence="5">
    <location>
        <begin position="201"/>
        <end position="223"/>
    </location>
</feature>
<accession>A0A426U4Y6</accession>
<feature type="transmembrane region" description="Helical" evidence="5">
    <location>
        <begin position="72"/>
        <end position="91"/>
    </location>
</feature>
<evidence type="ECO:0000313" key="7">
    <source>
        <dbReference type="EMBL" id="RRR74989.1"/>
    </source>
</evidence>
<comment type="caution">
    <text evidence="7">The sequence shown here is derived from an EMBL/GenBank/DDBJ whole genome shotgun (WGS) entry which is preliminary data.</text>
</comment>
<proteinExistence type="predicted"/>
<keyword evidence="4 5" id="KW-0472">Membrane</keyword>
<evidence type="ECO:0000256" key="2">
    <source>
        <dbReference type="ARBA" id="ARBA00022692"/>
    </source>
</evidence>
<protein>
    <submittedName>
        <fullName evidence="7">MFS transporter</fullName>
    </submittedName>
</protein>
<dbReference type="PANTHER" id="PTHR43129:SF1">
    <property type="entry name" value="FOSMIDOMYCIN RESISTANCE PROTEIN"/>
    <property type="match status" value="1"/>
</dbReference>
<dbReference type="GO" id="GO:0005886">
    <property type="term" value="C:plasma membrane"/>
    <property type="evidence" value="ECO:0007669"/>
    <property type="project" value="UniProtKB-SubCell"/>
</dbReference>
<dbReference type="Gene3D" id="1.20.1250.20">
    <property type="entry name" value="MFS general substrate transporter like domains"/>
    <property type="match status" value="2"/>
</dbReference>
<name>A0A426U4Y6_9CHLR</name>
<evidence type="ECO:0000313" key="8">
    <source>
        <dbReference type="Proteomes" id="UP000280307"/>
    </source>
</evidence>
<feature type="transmembrane region" description="Helical" evidence="5">
    <location>
        <begin position="298"/>
        <end position="319"/>
    </location>
</feature>
<dbReference type="EMBL" id="RSAS01000222">
    <property type="protein sequence ID" value="RRR74989.1"/>
    <property type="molecule type" value="Genomic_DNA"/>
</dbReference>
<feature type="transmembrane region" description="Helical" evidence="5">
    <location>
        <begin position="274"/>
        <end position="292"/>
    </location>
</feature>
<dbReference type="InterPro" id="IPR036259">
    <property type="entry name" value="MFS_trans_sf"/>
</dbReference>
<evidence type="ECO:0000256" key="5">
    <source>
        <dbReference type="SAM" id="Phobius"/>
    </source>
</evidence>
<sequence length="402" mass="41587">MLKNRMFLAIASGHFAVDVLNSTGAVLLAVLKEPLGLSYAQIGTAITAYLLIGSLSQPLFGWLSDRFPGRSMFLAALGVAWMAVFFTLVALAPTWTLLFPVFMLAPLGSALFHPVGTAAVAAAVPDRAASATSIFFFSGQVGLALGPFLAGVLAGLFGAPGLLPLVALAIVPTIMLLLASREERDMHSRPRKAAAPRPAQVWTLIGAAVIASFIVLVALRSSVQAVYQAYLPQLFQGRGWEPALFGLLAGVFMAAGAVGQVINGAMADRYGMRVAVVGPMLLSIPAGLLCLLTPSMTFAFIACALAGFLVGGQHSVLVVHAQRLLPVKQGFAAGLILGFTFASGALGTWLAGQMADDVGMQSVMVWVTLLSLPAALLGLTLPGAKKRSVAPTVAPAPTPAAD</sequence>
<feature type="transmembrane region" description="Helical" evidence="5">
    <location>
        <begin position="134"/>
        <end position="156"/>
    </location>
</feature>
<evidence type="ECO:0000256" key="4">
    <source>
        <dbReference type="ARBA" id="ARBA00023136"/>
    </source>
</evidence>
<comment type="subcellular location">
    <subcellularLocation>
        <location evidence="1">Cell membrane</location>
        <topology evidence="1">Multi-pass membrane protein</topology>
    </subcellularLocation>
</comment>
<feature type="transmembrane region" description="Helical" evidence="5">
    <location>
        <begin position="363"/>
        <end position="381"/>
    </location>
</feature>
<dbReference type="Proteomes" id="UP000280307">
    <property type="component" value="Unassembled WGS sequence"/>
</dbReference>
<reference evidence="7 8" key="1">
    <citation type="submission" date="2018-12" db="EMBL/GenBank/DDBJ databases">
        <title>Genome Sequence of Candidatus Viridilinea halotolerans isolated from saline sulfide-rich spring.</title>
        <authorList>
            <person name="Grouzdev D.S."/>
            <person name="Burganskaya E.I."/>
            <person name="Krutkina M.S."/>
            <person name="Sukhacheva M.V."/>
            <person name="Gorlenko V.M."/>
        </authorList>
    </citation>
    <scope>NUCLEOTIDE SEQUENCE [LARGE SCALE GENOMIC DNA]</scope>
    <source>
        <strain evidence="7">Chok-6</strain>
    </source>
</reference>
<evidence type="ECO:0000256" key="3">
    <source>
        <dbReference type="ARBA" id="ARBA00022989"/>
    </source>
</evidence>
<gene>
    <name evidence="7" type="ORF">EI684_05815</name>
</gene>
<feature type="transmembrane region" description="Helical" evidence="5">
    <location>
        <begin position="162"/>
        <end position="180"/>
    </location>
</feature>
<dbReference type="SUPFAM" id="SSF103473">
    <property type="entry name" value="MFS general substrate transporter"/>
    <property type="match status" value="1"/>
</dbReference>
<organism evidence="7 8">
    <name type="scientific">Candidatus Viridilinea halotolerans</name>
    <dbReference type="NCBI Taxonomy" id="2491704"/>
    <lineage>
        <taxon>Bacteria</taxon>
        <taxon>Bacillati</taxon>
        <taxon>Chloroflexota</taxon>
        <taxon>Chloroflexia</taxon>
        <taxon>Chloroflexales</taxon>
        <taxon>Chloroflexineae</taxon>
        <taxon>Oscillochloridaceae</taxon>
        <taxon>Candidatus Viridilinea</taxon>
    </lineage>
</organism>
<feature type="transmembrane region" description="Helical" evidence="5">
    <location>
        <begin position="97"/>
        <end position="122"/>
    </location>
</feature>
<dbReference type="GO" id="GO:0022857">
    <property type="term" value="F:transmembrane transporter activity"/>
    <property type="evidence" value="ECO:0007669"/>
    <property type="project" value="InterPro"/>
</dbReference>
<feature type="transmembrane region" description="Helical" evidence="5">
    <location>
        <begin position="243"/>
        <end position="262"/>
    </location>
</feature>
<dbReference type="AlphaFoldDB" id="A0A426U4Y6"/>
<keyword evidence="2 5" id="KW-0812">Transmembrane</keyword>
<dbReference type="CDD" id="cd17478">
    <property type="entry name" value="MFS_FsR"/>
    <property type="match status" value="1"/>
</dbReference>
<feature type="domain" description="Major facilitator superfamily (MFS) profile" evidence="6">
    <location>
        <begin position="6"/>
        <end position="386"/>
    </location>
</feature>
<dbReference type="PANTHER" id="PTHR43129">
    <property type="entry name" value="FOSMIDOMYCIN RESISTANCE PROTEIN"/>
    <property type="match status" value="1"/>
</dbReference>
<feature type="transmembrane region" description="Helical" evidence="5">
    <location>
        <begin position="331"/>
        <end position="351"/>
    </location>
</feature>
<dbReference type="InterPro" id="IPR011701">
    <property type="entry name" value="MFS"/>
</dbReference>
<feature type="transmembrane region" description="Helical" evidence="5">
    <location>
        <begin position="39"/>
        <end position="60"/>
    </location>
</feature>
<dbReference type="InterPro" id="IPR020846">
    <property type="entry name" value="MFS_dom"/>
</dbReference>
<evidence type="ECO:0000259" key="6">
    <source>
        <dbReference type="PROSITE" id="PS50850"/>
    </source>
</evidence>
<dbReference type="PROSITE" id="PS50850">
    <property type="entry name" value="MFS"/>
    <property type="match status" value="1"/>
</dbReference>